<evidence type="ECO:0000256" key="3">
    <source>
        <dbReference type="ARBA" id="ARBA00022679"/>
    </source>
</evidence>
<evidence type="ECO:0000256" key="8">
    <source>
        <dbReference type="ARBA" id="ARBA00023315"/>
    </source>
</evidence>
<evidence type="ECO:0000313" key="11">
    <source>
        <dbReference type="EMBL" id="THG11732.1"/>
    </source>
</evidence>
<dbReference type="InterPro" id="IPR044851">
    <property type="entry name" value="Wax_synthase"/>
</dbReference>
<feature type="transmembrane region" description="Helical" evidence="9">
    <location>
        <begin position="277"/>
        <end position="301"/>
    </location>
</feature>
<dbReference type="InterPro" id="IPR032805">
    <property type="entry name" value="Wax_synthase_dom"/>
</dbReference>
<proteinExistence type="inferred from homology"/>
<evidence type="ECO:0000256" key="7">
    <source>
        <dbReference type="ARBA" id="ARBA00023136"/>
    </source>
</evidence>
<dbReference type="GO" id="GO:0016020">
    <property type="term" value="C:membrane"/>
    <property type="evidence" value="ECO:0007669"/>
    <property type="project" value="UniProtKB-SubCell"/>
</dbReference>
<keyword evidence="3" id="KW-0808">Transferase</keyword>
<dbReference type="Proteomes" id="UP000306102">
    <property type="component" value="Unassembled WGS sequence"/>
</dbReference>
<feature type="transmembrane region" description="Helical" evidence="9">
    <location>
        <begin position="59"/>
        <end position="79"/>
    </location>
</feature>
<keyword evidence="6" id="KW-0443">Lipid metabolism</keyword>
<keyword evidence="5 9" id="KW-1133">Transmembrane helix</keyword>
<evidence type="ECO:0000256" key="1">
    <source>
        <dbReference type="ARBA" id="ARBA00004141"/>
    </source>
</evidence>
<feature type="transmembrane region" description="Helical" evidence="9">
    <location>
        <begin position="339"/>
        <end position="359"/>
    </location>
</feature>
<evidence type="ECO:0000256" key="9">
    <source>
        <dbReference type="SAM" id="Phobius"/>
    </source>
</evidence>
<comment type="subcellular location">
    <subcellularLocation>
        <location evidence="1">Membrane</location>
        <topology evidence="1">Multi-pass membrane protein</topology>
    </subcellularLocation>
</comment>
<comment type="caution">
    <text evidence="11">The sequence shown here is derived from an EMBL/GenBank/DDBJ whole genome shotgun (WGS) entry which is preliminary data.</text>
</comment>
<dbReference type="PANTHER" id="PTHR31595">
    <property type="entry name" value="LONG-CHAIN-ALCOHOL O-FATTY-ACYLTRANSFERASE 3-RELATED"/>
    <property type="match status" value="1"/>
</dbReference>
<gene>
    <name evidence="11" type="ORF">TEA_003911</name>
</gene>
<dbReference type="InterPro" id="IPR017088">
    <property type="entry name" value="Wax_synthase_Magnoliopsida"/>
</dbReference>
<keyword evidence="7 9" id="KW-0472">Membrane</keyword>
<accession>A0A4S4E6S8</accession>
<organism evidence="11 12">
    <name type="scientific">Camellia sinensis var. sinensis</name>
    <name type="common">China tea</name>
    <dbReference type="NCBI Taxonomy" id="542762"/>
    <lineage>
        <taxon>Eukaryota</taxon>
        <taxon>Viridiplantae</taxon>
        <taxon>Streptophyta</taxon>
        <taxon>Embryophyta</taxon>
        <taxon>Tracheophyta</taxon>
        <taxon>Spermatophyta</taxon>
        <taxon>Magnoliopsida</taxon>
        <taxon>eudicotyledons</taxon>
        <taxon>Gunneridae</taxon>
        <taxon>Pentapetalae</taxon>
        <taxon>asterids</taxon>
        <taxon>Ericales</taxon>
        <taxon>Theaceae</taxon>
        <taxon>Camellia</taxon>
    </lineage>
</organism>
<evidence type="ECO:0000256" key="6">
    <source>
        <dbReference type="ARBA" id="ARBA00023098"/>
    </source>
</evidence>
<dbReference type="EMBL" id="SDRB02007075">
    <property type="protein sequence ID" value="THG11732.1"/>
    <property type="molecule type" value="Genomic_DNA"/>
</dbReference>
<feature type="transmembrane region" description="Helical" evidence="9">
    <location>
        <begin position="6"/>
        <end position="24"/>
    </location>
</feature>
<reference evidence="11 12" key="1">
    <citation type="journal article" date="2018" name="Proc. Natl. Acad. Sci. U.S.A.">
        <title>Draft genome sequence of Camellia sinensis var. sinensis provides insights into the evolution of the tea genome and tea quality.</title>
        <authorList>
            <person name="Wei C."/>
            <person name="Yang H."/>
            <person name="Wang S."/>
            <person name="Zhao J."/>
            <person name="Liu C."/>
            <person name="Gao L."/>
            <person name="Xia E."/>
            <person name="Lu Y."/>
            <person name="Tai Y."/>
            <person name="She G."/>
            <person name="Sun J."/>
            <person name="Cao H."/>
            <person name="Tong W."/>
            <person name="Gao Q."/>
            <person name="Li Y."/>
            <person name="Deng W."/>
            <person name="Jiang X."/>
            <person name="Wang W."/>
            <person name="Chen Q."/>
            <person name="Zhang S."/>
            <person name="Li H."/>
            <person name="Wu J."/>
            <person name="Wang P."/>
            <person name="Li P."/>
            <person name="Shi C."/>
            <person name="Zheng F."/>
            <person name="Jian J."/>
            <person name="Huang B."/>
            <person name="Shan D."/>
            <person name="Shi M."/>
            <person name="Fang C."/>
            <person name="Yue Y."/>
            <person name="Li F."/>
            <person name="Li D."/>
            <person name="Wei S."/>
            <person name="Han B."/>
            <person name="Jiang C."/>
            <person name="Yin Y."/>
            <person name="Xia T."/>
            <person name="Zhang Z."/>
            <person name="Bennetzen J.L."/>
            <person name="Zhao S."/>
            <person name="Wan X."/>
        </authorList>
    </citation>
    <scope>NUCLEOTIDE SEQUENCE [LARGE SCALE GENOMIC DNA]</scope>
    <source>
        <strain evidence="12">cv. Shuchazao</strain>
        <tissue evidence="11">Leaf</tissue>
    </source>
</reference>
<feature type="transmembrane region" description="Helical" evidence="9">
    <location>
        <begin position="36"/>
        <end position="53"/>
    </location>
</feature>
<feature type="transmembrane region" description="Helical" evidence="9">
    <location>
        <begin position="198"/>
        <end position="220"/>
    </location>
</feature>
<dbReference type="PIRSF" id="PIRSF037006">
    <property type="entry name" value="Wax_synthase"/>
    <property type="match status" value="1"/>
</dbReference>
<dbReference type="STRING" id="542762.A0A4S4E6S8"/>
<feature type="domain" description="Wax synthase" evidence="10">
    <location>
        <begin position="229"/>
        <end position="315"/>
    </location>
</feature>
<dbReference type="AlphaFoldDB" id="A0A4S4E6S8"/>
<dbReference type="PANTHER" id="PTHR31595:SF38">
    <property type="entry name" value="MBOAT (MEMBRANE BOUND O-ACYL TRANSFERASE) FAMILY PROTEIN"/>
    <property type="match status" value="1"/>
</dbReference>
<comment type="similarity">
    <text evidence="2">Belongs to the wax synthase family.</text>
</comment>
<sequence length="400" mass="44978">MEGEINNFIVVWIIVFASLCYCHTIGKFIPKGTTRLFAILPIICLFLYLPLNLTTIHLGATTAFFIAWLGNFKLLLFAFGKPPLSSNRPISLPLFILFSTLPIKVQESDLLSHSPKSLAKNMICLSDSDQVTNKGFGTGENRTEDQKSLNTQIKAFPSHQTTKKSNKSPLNYATKIMIVAVLVQVYKYKDHIHPKIILVLYCFHIYFMLELVLAMMAALARALARLELEPQFDEPYLSTSLQDFWGKRWNLMVTSILRPTVYDPVRSISARLIGRKWAPLPAVLATFIVSGVMHELIFYYTGRLKPTWEVSCFFLIHGVCLAAEIGIKKALKGQFKVPAVVSGPAALAFVVVTGLWLFFPPVLRFNADVMAKRETAAFVEFLKDVFGRVPRFGSFNLISS</sequence>
<keyword evidence="12" id="KW-1185">Reference proteome</keyword>
<dbReference type="Pfam" id="PF13813">
    <property type="entry name" value="MBOAT_2"/>
    <property type="match status" value="1"/>
</dbReference>
<evidence type="ECO:0000259" key="10">
    <source>
        <dbReference type="Pfam" id="PF13813"/>
    </source>
</evidence>
<evidence type="ECO:0000256" key="2">
    <source>
        <dbReference type="ARBA" id="ARBA00007282"/>
    </source>
</evidence>
<keyword evidence="4 9" id="KW-0812">Transmembrane</keyword>
<feature type="transmembrane region" description="Helical" evidence="9">
    <location>
        <begin position="307"/>
        <end position="327"/>
    </location>
</feature>
<keyword evidence="8" id="KW-0012">Acyltransferase</keyword>
<name>A0A4S4E6S8_CAMSN</name>
<evidence type="ECO:0000256" key="5">
    <source>
        <dbReference type="ARBA" id="ARBA00022989"/>
    </source>
</evidence>
<dbReference type="GO" id="GO:0006629">
    <property type="term" value="P:lipid metabolic process"/>
    <property type="evidence" value="ECO:0007669"/>
    <property type="project" value="UniProtKB-KW"/>
</dbReference>
<evidence type="ECO:0000313" key="12">
    <source>
        <dbReference type="Proteomes" id="UP000306102"/>
    </source>
</evidence>
<evidence type="ECO:0000256" key="4">
    <source>
        <dbReference type="ARBA" id="ARBA00022692"/>
    </source>
</evidence>
<dbReference type="GO" id="GO:0008374">
    <property type="term" value="F:O-acyltransferase activity"/>
    <property type="evidence" value="ECO:0007669"/>
    <property type="project" value="InterPro"/>
</dbReference>
<protein>
    <recommendedName>
        <fullName evidence="10">Wax synthase domain-containing protein</fullName>
    </recommendedName>
</protein>